<name>A0ABT9USY4_9FIRM</name>
<dbReference type="InterPro" id="IPR017696">
    <property type="entry name" value="Mo_hydrolase_YgfJ"/>
</dbReference>
<evidence type="ECO:0000313" key="2">
    <source>
        <dbReference type="EMBL" id="MDQ0149427.1"/>
    </source>
</evidence>
<reference evidence="2 3" key="1">
    <citation type="submission" date="2023-07" db="EMBL/GenBank/DDBJ databases">
        <title>Genomic Encyclopedia of Type Strains, Phase IV (KMG-IV): sequencing the most valuable type-strain genomes for metagenomic binning, comparative biology and taxonomic classification.</title>
        <authorList>
            <person name="Goeker M."/>
        </authorList>
    </citation>
    <scope>NUCLEOTIDE SEQUENCE [LARGE SCALE GENOMIC DNA]</scope>
    <source>
        <strain evidence="2 3">DSM 20694</strain>
    </source>
</reference>
<protein>
    <submittedName>
        <fullName evidence="2">Molybdenum cofactor cytidylyltransferase</fullName>
        <ecNumber evidence="2">2.7.7.76</ecNumber>
    </submittedName>
</protein>
<keyword evidence="2" id="KW-0548">Nucleotidyltransferase</keyword>
<dbReference type="CDD" id="cd04182">
    <property type="entry name" value="GT_2_like_f"/>
    <property type="match status" value="1"/>
</dbReference>
<dbReference type="EC" id="2.7.7.76" evidence="2"/>
<dbReference type="GO" id="GO:0061602">
    <property type="term" value="F:molybdenum cofactor cytidylyltransferase activity"/>
    <property type="evidence" value="ECO:0007669"/>
    <property type="project" value="UniProtKB-EC"/>
</dbReference>
<dbReference type="InterPro" id="IPR025877">
    <property type="entry name" value="MobA-like_NTP_Trfase"/>
</dbReference>
<proteinExistence type="predicted"/>
<dbReference type="PANTHER" id="PTHR43777">
    <property type="entry name" value="MOLYBDENUM COFACTOR CYTIDYLYLTRANSFERASE"/>
    <property type="match status" value="1"/>
</dbReference>
<sequence length="190" mass="21437">MDILAVIMASGLSKRMGENKLLLNFKGKPLVEWVILTVKNIGFNEIILVYKDLDVKNIGEKYNIKTVYNKNNYLGQSASIKVSLKNSILDNEGYMFFTGDQPLISEEIINILLEEFNKKNGIIVPRINGSNSSPVIFSKEFKDELMELKGDVGGKGIITNNIEKVTFVDFDSPSKFCDIDTKEDFKKLDI</sequence>
<dbReference type="Gene3D" id="3.90.550.10">
    <property type="entry name" value="Spore Coat Polysaccharide Biosynthesis Protein SpsA, Chain A"/>
    <property type="match status" value="1"/>
</dbReference>
<dbReference type="InterPro" id="IPR029044">
    <property type="entry name" value="Nucleotide-diphossugar_trans"/>
</dbReference>
<accession>A0ABT9USY4</accession>
<dbReference type="RefSeq" id="WP_307484869.1">
    <property type="nucleotide sequence ID" value="NZ_JAUSUF010000003.1"/>
</dbReference>
<evidence type="ECO:0000313" key="3">
    <source>
        <dbReference type="Proteomes" id="UP001228504"/>
    </source>
</evidence>
<dbReference type="Pfam" id="PF12804">
    <property type="entry name" value="NTP_transf_3"/>
    <property type="match status" value="1"/>
</dbReference>
<dbReference type="NCBIfam" id="TIGR03310">
    <property type="entry name" value="matur_MocA_YgfJ"/>
    <property type="match status" value="1"/>
</dbReference>
<evidence type="ECO:0000259" key="1">
    <source>
        <dbReference type="Pfam" id="PF12804"/>
    </source>
</evidence>
<gene>
    <name evidence="2" type="ORF">J2S18_001357</name>
</gene>
<dbReference type="Proteomes" id="UP001228504">
    <property type="component" value="Unassembled WGS sequence"/>
</dbReference>
<dbReference type="PANTHER" id="PTHR43777:SF1">
    <property type="entry name" value="MOLYBDENUM COFACTOR CYTIDYLYLTRANSFERASE"/>
    <property type="match status" value="1"/>
</dbReference>
<feature type="domain" description="MobA-like NTP transferase" evidence="1">
    <location>
        <begin position="5"/>
        <end position="160"/>
    </location>
</feature>
<dbReference type="SUPFAM" id="SSF53448">
    <property type="entry name" value="Nucleotide-diphospho-sugar transferases"/>
    <property type="match status" value="1"/>
</dbReference>
<comment type="caution">
    <text evidence="2">The sequence shown here is derived from an EMBL/GenBank/DDBJ whole genome shotgun (WGS) entry which is preliminary data.</text>
</comment>
<keyword evidence="2" id="KW-0808">Transferase</keyword>
<keyword evidence="3" id="KW-1185">Reference proteome</keyword>
<dbReference type="EMBL" id="JAUSUF010000003">
    <property type="protein sequence ID" value="MDQ0149427.1"/>
    <property type="molecule type" value="Genomic_DNA"/>
</dbReference>
<organism evidence="2 3">
    <name type="scientific">Eubacterium multiforme</name>
    <dbReference type="NCBI Taxonomy" id="83339"/>
    <lineage>
        <taxon>Bacteria</taxon>
        <taxon>Bacillati</taxon>
        <taxon>Bacillota</taxon>
        <taxon>Clostridia</taxon>
        <taxon>Eubacteriales</taxon>
        <taxon>Eubacteriaceae</taxon>
        <taxon>Eubacterium</taxon>
    </lineage>
</organism>